<evidence type="ECO:0000256" key="2">
    <source>
        <dbReference type="ARBA" id="ARBA00022448"/>
    </source>
</evidence>
<keyword evidence="2" id="KW-0813">Transport</keyword>
<feature type="transmembrane region" description="Helical" evidence="9">
    <location>
        <begin position="217"/>
        <end position="237"/>
    </location>
</feature>
<dbReference type="InterPro" id="IPR006153">
    <property type="entry name" value="Cation/H_exchanger_TM"/>
</dbReference>
<sequence length="607" mass="65555">MLQDPVVLLVSVGLISLACQYLAYKLKLPAILPLLISGIVLGPMLGVLHPDELFGDLLFPIVSLSVAIILFEGALTLRMQDIAGHGAMVRNLCTVGVVITWLVVAPVAHYALGVSWQVACLFGAIVTVTGPTVVIPMLRTIRPSTRVANILRWEGIVIDPIGALLAVLVYEFVVADQNALSHTLQAFGLTIAVGCVIGAGLGYLIGVALRNQWIPHYLQNTAVLTLMLGGFAGSNMIAHESGLLTVTIMGIGLANMKNVDVDGILEFKETLSVLLISALFILLAARINFSEILSVGWGSIVVLFAIIFVARPLSVFASALRTGISFNERLLLSWIAPRGIVAAAVSALFALRLEEKGDAQAAILVPMVFLVIIATVVLQSLTSVSVAKFLKLRAPSPHGILIFGASKFSRALAKELIERDISVRLCDTNWESISEARMENIPTYYGNPISEHAERMLDLSAIGQVLVLSPYRQLNPLVTYHFEYTLGKGKVLALTSGEQEGRASHKVSEDYARKLSLFNGTATYGRLVGLVNRGAKIKATKLSEAFTEENYRETYGSRATPLFAVDTQGRVQFYTLDKPIKPKPDWTIVSLIEDAPPAPAQPNILNS</sequence>
<feature type="domain" description="Cation/H+ exchanger transmembrane" evidence="10">
    <location>
        <begin position="15"/>
        <end position="382"/>
    </location>
</feature>
<evidence type="ECO:0000259" key="10">
    <source>
        <dbReference type="Pfam" id="PF00999"/>
    </source>
</evidence>
<feature type="transmembrane region" description="Helical" evidence="9">
    <location>
        <begin position="150"/>
        <end position="172"/>
    </location>
</feature>
<keyword evidence="4" id="KW-1003">Cell membrane</keyword>
<dbReference type="GO" id="GO:1902600">
    <property type="term" value="P:proton transmembrane transport"/>
    <property type="evidence" value="ECO:0007669"/>
    <property type="project" value="InterPro"/>
</dbReference>
<keyword evidence="3" id="KW-0050">Antiport</keyword>
<dbReference type="AlphaFoldDB" id="Q21DR5"/>
<feature type="transmembrane region" description="Helical" evidence="9">
    <location>
        <begin position="114"/>
        <end position="138"/>
    </location>
</feature>
<keyword evidence="6 9" id="KW-1133">Transmembrane helix</keyword>
<evidence type="ECO:0000256" key="4">
    <source>
        <dbReference type="ARBA" id="ARBA00022475"/>
    </source>
</evidence>
<dbReference type="InterPro" id="IPR038770">
    <property type="entry name" value="Na+/solute_symporter_sf"/>
</dbReference>
<feature type="transmembrane region" description="Helical" evidence="9">
    <location>
        <begin position="6"/>
        <end position="24"/>
    </location>
</feature>
<dbReference type="GO" id="GO:0015297">
    <property type="term" value="F:antiporter activity"/>
    <property type="evidence" value="ECO:0007669"/>
    <property type="project" value="UniProtKB-KW"/>
</dbReference>
<dbReference type="PANTHER" id="PTHR32507:SF0">
    <property type="entry name" value="NA(+)_H(+) ANTIPORTER 2-RELATED"/>
    <property type="match status" value="1"/>
</dbReference>
<evidence type="ECO:0000256" key="7">
    <source>
        <dbReference type="ARBA" id="ARBA00023065"/>
    </source>
</evidence>
<dbReference type="Pfam" id="PF02254">
    <property type="entry name" value="TrkA_N"/>
    <property type="match status" value="1"/>
</dbReference>
<dbReference type="PANTHER" id="PTHR32507">
    <property type="entry name" value="NA(+)/H(+) ANTIPORTER 1"/>
    <property type="match status" value="1"/>
</dbReference>
<dbReference type="RefSeq" id="WP_011470379.1">
    <property type="nucleotide sequence ID" value="NC_007912.1"/>
</dbReference>
<evidence type="ECO:0000313" key="12">
    <source>
        <dbReference type="EMBL" id="ABD83164.1"/>
    </source>
</evidence>
<dbReference type="STRING" id="203122.Sde_3909"/>
<feature type="transmembrane region" description="Helical" evidence="9">
    <location>
        <begin position="271"/>
        <end position="289"/>
    </location>
</feature>
<dbReference type="Pfam" id="PF00999">
    <property type="entry name" value="Na_H_Exchanger"/>
    <property type="match status" value="1"/>
</dbReference>
<evidence type="ECO:0000313" key="13">
    <source>
        <dbReference type="Proteomes" id="UP000001947"/>
    </source>
</evidence>
<dbReference type="Gene3D" id="3.40.50.720">
    <property type="entry name" value="NAD(P)-binding Rossmann-like Domain"/>
    <property type="match status" value="1"/>
</dbReference>
<dbReference type="SUPFAM" id="SSF51735">
    <property type="entry name" value="NAD(P)-binding Rossmann-fold domains"/>
    <property type="match status" value="1"/>
</dbReference>
<dbReference type="InterPro" id="IPR036291">
    <property type="entry name" value="NAD(P)-bd_dom_sf"/>
</dbReference>
<feature type="transmembrane region" description="Helical" evidence="9">
    <location>
        <begin position="331"/>
        <end position="351"/>
    </location>
</feature>
<feature type="transmembrane region" description="Helical" evidence="9">
    <location>
        <begin position="89"/>
        <end position="108"/>
    </location>
</feature>
<dbReference type="InterPro" id="IPR003148">
    <property type="entry name" value="RCK_N"/>
</dbReference>
<dbReference type="HOGENOM" id="CLU_005912_10_1_6"/>
<protein>
    <submittedName>
        <fullName evidence="12">Sodium/hydrogen exchanger</fullName>
    </submittedName>
</protein>
<evidence type="ECO:0000259" key="11">
    <source>
        <dbReference type="Pfam" id="PF02254"/>
    </source>
</evidence>
<keyword evidence="5 9" id="KW-0812">Transmembrane</keyword>
<proteinExistence type="predicted"/>
<name>Q21DR5_SACD2</name>
<keyword evidence="7" id="KW-0406">Ion transport</keyword>
<feature type="domain" description="RCK N-terminal" evidence="11">
    <location>
        <begin position="400"/>
        <end position="500"/>
    </location>
</feature>
<evidence type="ECO:0000256" key="8">
    <source>
        <dbReference type="ARBA" id="ARBA00023136"/>
    </source>
</evidence>
<feature type="transmembrane region" description="Helical" evidence="9">
    <location>
        <begin position="295"/>
        <end position="319"/>
    </location>
</feature>
<organism evidence="12 13">
    <name type="scientific">Saccharophagus degradans (strain 2-40 / ATCC 43961 / DSM 17024)</name>
    <dbReference type="NCBI Taxonomy" id="203122"/>
    <lineage>
        <taxon>Bacteria</taxon>
        <taxon>Pseudomonadati</taxon>
        <taxon>Pseudomonadota</taxon>
        <taxon>Gammaproteobacteria</taxon>
        <taxon>Cellvibrionales</taxon>
        <taxon>Cellvibrionaceae</taxon>
        <taxon>Saccharophagus</taxon>
    </lineage>
</organism>
<dbReference type="KEGG" id="sde:Sde_3909"/>
<dbReference type="Gene3D" id="1.20.1530.20">
    <property type="match status" value="1"/>
</dbReference>
<feature type="transmembrane region" description="Helical" evidence="9">
    <location>
        <begin position="31"/>
        <end position="51"/>
    </location>
</feature>
<feature type="transmembrane region" description="Helical" evidence="9">
    <location>
        <begin position="57"/>
        <end position="77"/>
    </location>
</feature>
<dbReference type="EMBL" id="CP000282">
    <property type="protein sequence ID" value="ABD83164.1"/>
    <property type="molecule type" value="Genomic_DNA"/>
</dbReference>
<reference evidence="12 13" key="1">
    <citation type="journal article" date="2008" name="PLoS Genet.">
        <title>Complete genome sequence of the complex carbohydrate-degrading marine bacterium, Saccharophagus degradans strain 2-40 T.</title>
        <authorList>
            <person name="Weiner R.M."/>
            <person name="Taylor L.E.II."/>
            <person name="Henrissat B."/>
            <person name="Hauser L."/>
            <person name="Land M."/>
            <person name="Coutinho P.M."/>
            <person name="Rancurel C."/>
            <person name="Saunders E.H."/>
            <person name="Longmire A.G."/>
            <person name="Zhang H."/>
            <person name="Bayer E.A."/>
            <person name="Gilbert H.J."/>
            <person name="Larimer F."/>
            <person name="Zhulin I.B."/>
            <person name="Ekborg N.A."/>
            <person name="Lamed R."/>
            <person name="Richardson P.M."/>
            <person name="Borovok I."/>
            <person name="Hutcheson S."/>
        </authorList>
    </citation>
    <scope>NUCLEOTIDE SEQUENCE [LARGE SCALE GENOMIC DNA]</scope>
    <source>
        <strain evidence="13">2-40 / ATCC 43961 / DSM 17024</strain>
    </source>
</reference>
<keyword evidence="13" id="KW-1185">Reference proteome</keyword>
<dbReference type="GeneID" id="98615503"/>
<comment type="subcellular location">
    <subcellularLocation>
        <location evidence="1">Cell membrane</location>
        <topology evidence="1">Multi-pass membrane protein</topology>
    </subcellularLocation>
</comment>
<dbReference type="GO" id="GO:0005886">
    <property type="term" value="C:plasma membrane"/>
    <property type="evidence" value="ECO:0007669"/>
    <property type="project" value="UniProtKB-SubCell"/>
</dbReference>
<dbReference type="GO" id="GO:0006813">
    <property type="term" value="P:potassium ion transport"/>
    <property type="evidence" value="ECO:0007669"/>
    <property type="project" value="InterPro"/>
</dbReference>
<evidence type="ECO:0000256" key="3">
    <source>
        <dbReference type="ARBA" id="ARBA00022449"/>
    </source>
</evidence>
<feature type="transmembrane region" description="Helical" evidence="9">
    <location>
        <begin position="184"/>
        <end position="205"/>
    </location>
</feature>
<dbReference type="Proteomes" id="UP000001947">
    <property type="component" value="Chromosome"/>
</dbReference>
<gene>
    <name evidence="12" type="ordered locus">Sde_3909</name>
</gene>
<evidence type="ECO:0000256" key="5">
    <source>
        <dbReference type="ARBA" id="ARBA00022692"/>
    </source>
</evidence>
<accession>Q21DR5</accession>
<dbReference type="eggNOG" id="COG0025">
    <property type="taxonomic scope" value="Bacteria"/>
</dbReference>
<evidence type="ECO:0000256" key="6">
    <source>
        <dbReference type="ARBA" id="ARBA00022989"/>
    </source>
</evidence>
<evidence type="ECO:0000256" key="9">
    <source>
        <dbReference type="SAM" id="Phobius"/>
    </source>
</evidence>
<keyword evidence="8 9" id="KW-0472">Membrane</keyword>
<feature type="transmembrane region" description="Helical" evidence="9">
    <location>
        <begin position="363"/>
        <end position="387"/>
    </location>
</feature>
<evidence type="ECO:0000256" key="1">
    <source>
        <dbReference type="ARBA" id="ARBA00004651"/>
    </source>
</evidence>